<dbReference type="OrthoDB" id="5384459at2759"/>
<accession>A0A9P6VL20</accession>
<feature type="region of interest" description="Disordered" evidence="1">
    <location>
        <begin position="280"/>
        <end position="317"/>
    </location>
</feature>
<comment type="caution">
    <text evidence="4">The sequence shown here is derived from an EMBL/GenBank/DDBJ whole genome shotgun (WGS) entry which is preliminary data.</text>
</comment>
<dbReference type="PANTHER" id="PTHR42078:SF1">
    <property type="entry name" value="GLUCAN 1, 4-ALPHA-GLUCOSIDASE"/>
    <property type="match status" value="1"/>
</dbReference>
<feature type="compositionally biased region" description="Basic and acidic residues" evidence="1">
    <location>
        <begin position="1"/>
        <end position="12"/>
    </location>
</feature>
<evidence type="ECO:0000313" key="5">
    <source>
        <dbReference type="Proteomes" id="UP000785200"/>
    </source>
</evidence>
<feature type="compositionally biased region" description="Low complexity" evidence="1">
    <location>
        <begin position="288"/>
        <end position="303"/>
    </location>
</feature>
<proteinExistence type="predicted"/>
<dbReference type="Proteomes" id="UP000785200">
    <property type="component" value="Unassembled WGS sequence"/>
</dbReference>
<evidence type="ECO:0000259" key="3">
    <source>
        <dbReference type="Pfam" id="PF25130"/>
    </source>
</evidence>
<dbReference type="Pfam" id="PF25130">
    <property type="entry name" value="DUF7820"/>
    <property type="match status" value="1"/>
</dbReference>
<reference evidence="4" key="1">
    <citation type="submission" date="2019-07" db="EMBL/GenBank/DDBJ databases">
        <title>Hyphodiscus hymeniophilus genome sequencing and assembly.</title>
        <authorList>
            <person name="Kramer G."/>
            <person name="Nodwell J."/>
        </authorList>
    </citation>
    <scope>NUCLEOTIDE SEQUENCE</scope>
    <source>
        <strain evidence="4">ATCC 34498</strain>
    </source>
</reference>
<feature type="compositionally biased region" description="Low complexity" evidence="1">
    <location>
        <begin position="108"/>
        <end position="124"/>
    </location>
</feature>
<dbReference type="AlphaFoldDB" id="A0A9P6VL20"/>
<feature type="region of interest" description="Disordered" evidence="1">
    <location>
        <begin position="1"/>
        <end position="95"/>
    </location>
</feature>
<keyword evidence="2" id="KW-0812">Transmembrane</keyword>
<evidence type="ECO:0000256" key="2">
    <source>
        <dbReference type="SAM" id="Phobius"/>
    </source>
</evidence>
<keyword evidence="2" id="KW-0472">Membrane</keyword>
<gene>
    <name evidence="4" type="ORF">D0Z07_3566</name>
</gene>
<dbReference type="PANTHER" id="PTHR42078">
    <property type="entry name" value="GLUCAN 1, 4-ALPHA-GLUCOSIDASE"/>
    <property type="match status" value="1"/>
</dbReference>
<feature type="region of interest" description="Disordered" evidence="1">
    <location>
        <begin position="108"/>
        <end position="144"/>
    </location>
</feature>
<keyword evidence="2" id="KW-1133">Transmembrane helix</keyword>
<feature type="domain" description="DUF7820" evidence="3">
    <location>
        <begin position="388"/>
        <end position="707"/>
    </location>
</feature>
<protein>
    <recommendedName>
        <fullName evidence="3">DUF7820 domain-containing protein</fullName>
    </recommendedName>
</protein>
<feature type="region of interest" description="Disordered" evidence="1">
    <location>
        <begin position="526"/>
        <end position="550"/>
    </location>
</feature>
<organism evidence="4 5">
    <name type="scientific">Hyphodiscus hymeniophilus</name>
    <dbReference type="NCBI Taxonomy" id="353542"/>
    <lineage>
        <taxon>Eukaryota</taxon>
        <taxon>Fungi</taxon>
        <taxon>Dikarya</taxon>
        <taxon>Ascomycota</taxon>
        <taxon>Pezizomycotina</taxon>
        <taxon>Leotiomycetes</taxon>
        <taxon>Helotiales</taxon>
        <taxon>Hyphodiscaceae</taxon>
        <taxon>Hyphodiscus</taxon>
    </lineage>
</organism>
<keyword evidence="5" id="KW-1185">Reference proteome</keyword>
<feature type="compositionally biased region" description="Polar residues" evidence="1">
    <location>
        <begin position="47"/>
        <end position="56"/>
    </location>
</feature>
<dbReference type="EMBL" id="VNKQ01000007">
    <property type="protein sequence ID" value="KAG0649563.1"/>
    <property type="molecule type" value="Genomic_DNA"/>
</dbReference>
<evidence type="ECO:0000256" key="1">
    <source>
        <dbReference type="SAM" id="MobiDB-lite"/>
    </source>
</evidence>
<evidence type="ECO:0000313" key="4">
    <source>
        <dbReference type="EMBL" id="KAG0649563.1"/>
    </source>
</evidence>
<feature type="transmembrane region" description="Helical" evidence="2">
    <location>
        <begin position="337"/>
        <end position="361"/>
    </location>
</feature>
<sequence length="708" mass="76660">MDRRSTGIDRRASARHSMANDGSDDEDYDSAAMGISNGFRPSDITHNRTSSQTSPNHGRRTSNCHPYRDLQSVPIPPPRPSSISKPNYDSFALRHDGATGPIAARHANVASSSNSVPSRSSSVSTDIPFRAESPYQGPSGPSHPYQMYPQESRLARTASIATTSTVPVQERSYIGPSAPGFPYGMYPQNTVPELESLHDEQAATPIPAGFPGLNNNYQRRLGPDGEEIADIIGPDGHTEQLPPYSQYPEGRFARKACPVAQPLVAVGAGGIGLATRDPEFASREDVNSSDSRLSSRSLTVVDSGPQTNNDTPGISEKPTLKPWQRFAKRKVCGIVPAWALVLAASVLVIFCIVLGSVLAVLKSQHSHRHHNVGEVESGQSVVYTTTILTTTFDATPLSTTPTGVSALPTGVYGLPISSPATQQSGCLQNTAQSAAWSCQIALALPYQLNVTSIPGESPLSDNEITLNYGNNTMNFLSYGAQPPLLSKHQVMGLVVDSQSPERGPAWFFQAAYNKVVVLPDLALQAPSNGKRQDEPRSSPSSYYMERKGTAQPGQNPWICYWNGTFLETFIYVNQTSSWGARSSSSSSSSYTTSVSSATYSQSAQPSVWSDSLLTPYPKVIKVQERRVPSGYEAIPPYCIQHEVNSDGSVIPLLNSTGQPITVYLNETEPSSVSPISDRSNLFERLEERDRHFRERDVTQSCGCVWIST</sequence>
<name>A0A9P6VL20_9HELO</name>
<dbReference type="InterPro" id="IPR056722">
    <property type="entry name" value="DUF7820"/>
</dbReference>